<protein>
    <submittedName>
        <fullName evidence="3">Uncharacterized protein</fullName>
    </submittedName>
</protein>
<evidence type="ECO:0000256" key="1">
    <source>
        <dbReference type="SAM" id="MobiDB-lite"/>
    </source>
</evidence>
<dbReference type="AlphaFoldDB" id="A0A6V7TUU5"/>
<dbReference type="Proteomes" id="UP000580250">
    <property type="component" value="Unassembled WGS sequence"/>
</dbReference>
<evidence type="ECO:0000313" key="4">
    <source>
        <dbReference type="Proteomes" id="UP000580250"/>
    </source>
</evidence>
<sequence length="117" mass="13172">MILNKLINIILLNILFFTLLIKQGYSQEEGGQQMAQIKETDEPLKEESNTISKPEESQKEHNKCRSEHPPSNQGLGHGCELIITILCDLHCTSETQKSKGYTSGLCKPFDPVCYCKC</sequence>
<feature type="compositionally biased region" description="Basic and acidic residues" evidence="1">
    <location>
        <begin position="38"/>
        <end position="68"/>
    </location>
</feature>
<name>A0A6V7TUU5_MELEN</name>
<accession>A0A6V7TUU5</accession>
<feature type="chain" id="PRO_5028018548" evidence="2">
    <location>
        <begin position="27"/>
        <end position="117"/>
    </location>
</feature>
<proteinExistence type="predicted"/>
<feature type="region of interest" description="Disordered" evidence="1">
    <location>
        <begin position="31"/>
        <end position="76"/>
    </location>
</feature>
<dbReference type="EMBL" id="CAJEWN010000013">
    <property type="protein sequence ID" value="CAD2133542.1"/>
    <property type="molecule type" value="Genomic_DNA"/>
</dbReference>
<feature type="signal peptide" evidence="2">
    <location>
        <begin position="1"/>
        <end position="26"/>
    </location>
</feature>
<evidence type="ECO:0000256" key="2">
    <source>
        <dbReference type="SAM" id="SignalP"/>
    </source>
</evidence>
<gene>
    <name evidence="3" type="ORF">MENT_LOCUS4075</name>
</gene>
<keyword evidence="2" id="KW-0732">Signal</keyword>
<comment type="caution">
    <text evidence="3">The sequence shown here is derived from an EMBL/GenBank/DDBJ whole genome shotgun (WGS) entry which is preliminary data.</text>
</comment>
<reference evidence="3 4" key="1">
    <citation type="submission" date="2020-08" db="EMBL/GenBank/DDBJ databases">
        <authorList>
            <person name="Koutsovoulos G."/>
            <person name="Danchin GJ E."/>
        </authorList>
    </citation>
    <scope>NUCLEOTIDE SEQUENCE [LARGE SCALE GENOMIC DNA]</scope>
</reference>
<evidence type="ECO:0000313" key="3">
    <source>
        <dbReference type="EMBL" id="CAD2133542.1"/>
    </source>
</evidence>
<organism evidence="3 4">
    <name type="scientific">Meloidogyne enterolobii</name>
    <name type="common">Root-knot nematode worm</name>
    <name type="synonym">Meloidogyne mayaguensis</name>
    <dbReference type="NCBI Taxonomy" id="390850"/>
    <lineage>
        <taxon>Eukaryota</taxon>
        <taxon>Metazoa</taxon>
        <taxon>Ecdysozoa</taxon>
        <taxon>Nematoda</taxon>
        <taxon>Chromadorea</taxon>
        <taxon>Rhabditida</taxon>
        <taxon>Tylenchina</taxon>
        <taxon>Tylenchomorpha</taxon>
        <taxon>Tylenchoidea</taxon>
        <taxon>Meloidogynidae</taxon>
        <taxon>Meloidogyninae</taxon>
        <taxon>Meloidogyne</taxon>
    </lineage>
</organism>